<evidence type="ECO:0000313" key="3">
    <source>
        <dbReference type="EMBL" id="RDX00964.1"/>
    </source>
</evidence>
<proteinExistence type="inferred from homology"/>
<reference evidence="4" key="1">
    <citation type="submission" date="2015-04" db="EMBL/GenBank/DDBJ databases">
        <authorList>
            <person name="Schardt J."/>
            <person name="Mueller-Herbst S."/>
            <person name="Scherer S."/>
            <person name="Huptas C."/>
        </authorList>
    </citation>
    <scope>NUCLEOTIDE SEQUENCE [LARGE SCALE GENOMIC DNA]</scope>
    <source>
        <strain evidence="4">Kiel-L1</strain>
    </source>
</reference>
<accession>A0A3D8TQU3</accession>
<evidence type="ECO:0000256" key="2">
    <source>
        <dbReference type="ARBA" id="ARBA00023002"/>
    </source>
</evidence>
<dbReference type="GO" id="GO:0016616">
    <property type="term" value="F:oxidoreductase activity, acting on the CH-OH group of donors, NAD or NADP as acceptor"/>
    <property type="evidence" value="ECO:0007669"/>
    <property type="project" value="UniProtKB-ARBA"/>
</dbReference>
<keyword evidence="4" id="KW-1185">Reference proteome</keyword>
<dbReference type="EMBL" id="LARY01000002">
    <property type="protein sequence ID" value="RDX00964.1"/>
    <property type="molecule type" value="Genomic_DNA"/>
</dbReference>
<gene>
    <name evidence="3" type="ORF">UR08_08350</name>
</gene>
<evidence type="ECO:0000313" key="4">
    <source>
        <dbReference type="Proteomes" id="UP000257055"/>
    </source>
</evidence>
<dbReference type="Gene3D" id="3.40.50.720">
    <property type="entry name" value="NAD(P)-binding Rossmann-like Domain"/>
    <property type="match status" value="1"/>
</dbReference>
<dbReference type="InterPro" id="IPR036291">
    <property type="entry name" value="NAD(P)-bd_dom_sf"/>
</dbReference>
<comment type="caution">
    <text evidence="3">The sequence shown here is derived from an EMBL/GenBank/DDBJ whole genome shotgun (WGS) entry which is preliminary data.</text>
</comment>
<organism evidence="3 4">
    <name type="scientific">Listeria kieliensis</name>
    <dbReference type="NCBI Taxonomy" id="1621700"/>
    <lineage>
        <taxon>Bacteria</taxon>
        <taxon>Bacillati</taxon>
        <taxon>Bacillota</taxon>
        <taxon>Bacilli</taxon>
        <taxon>Bacillales</taxon>
        <taxon>Listeriaceae</taxon>
        <taxon>Listeria</taxon>
    </lineage>
</organism>
<dbReference type="PRINTS" id="PR00081">
    <property type="entry name" value="GDHRDH"/>
</dbReference>
<dbReference type="AlphaFoldDB" id="A0A3D8TQU3"/>
<dbReference type="FunFam" id="3.40.50.720:FF:000047">
    <property type="entry name" value="NADP-dependent L-serine/L-allo-threonine dehydrogenase"/>
    <property type="match status" value="1"/>
</dbReference>
<dbReference type="InterPro" id="IPR020904">
    <property type="entry name" value="Sc_DH/Rdtase_CS"/>
</dbReference>
<keyword evidence="2" id="KW-0560">Oxidoreductase</keyword>
<protein>
    <submittedName>
        <fullName evidence="3">Oxidoreductase</fullName>
    </submittedName>
</protein>
<dbReference type="PANTHER" id="PTHR43115">
    <property type="entry name" value="DEHYDROGENASE/REDUCTASE SDR FAMILY MEMBER 11"/>
    <property type="match status" value="1"/>
</dbReference>
<sequence length="245" mass="26679">MESIQDKVIIITGASSGIGMESARLLVANGAKVMLFARREEQLKQLTKELGEENCAYVLGDVRLPAQVEQLVQETMNRFGKIDVLFANAGIMPASSISEQKHDEWNAMIDINIKGVLNSIASVLPKFIAQKSGHVVVTSSIAGKKVFPGNSVYCGTKFAVKAIVEGLRQESIAEQTNIKTTLLYPGAIQTELLETISSKEDRANWDHFYQIAISPESVAESVLYAISQPKDVGVNEITILPAKQS</sequence>
<dbReference type="SUPFAM" id="SSF51735">
    <property type="entry name" value="NAD(P)-binding Rossmann-fold domains"/>
    <property type="match status" value="1"/>
</dbReference>
<comment type="similarity">
    <text evidence="1">Belongs to the short-chain dehydrogenases/reductases (SDR) family.</text>
</comment>
<dbReference type="PANTHER" id="PTHR43115:SF4">
    <property type="entry name" value="DEHYDROGENASE_REDUCTASE SDR FAMILY MEMBER 11"/>
    <property type="match status" value="1"/>
</dbReference>
<name>A0A3D8TQU3_9LIST</name>
<evidence type="ECO:0000256" key="1">
    <source>
        <dbReference type="ARBA" id="ARBA00006484"/>
    </source>
</evidence>
<dbReference type="RefSeq" id="WP_115753212.1">
    <property type="nucleotide sequence ID" value="NZ_LARY01000002.1"/>
</dbReference>
<dbReference type="PROSITE" id="PS00061">
    <property type="entry name" value="ADH_SHORT"/>
    <property type="match status" value="1"/>
</dbReference>
<dbReference type="Pfam" id="PF00106">
    <property type="entry name" value="adh_short"/>
    <property type="match status" value="1"/>
</dbReference>
<dbReference type="Proteomes" id="UP000257055">
    <property type="component" value="Unassembled WGS sequence"/>
</dbReference>
<dbReference type="InterPro" id="IPR002347">
    <property type="entry name" value="SDR_fam"/>
</dbReference>